<keyword evidence="2" id="KW-1185">Reference proteome</keyword>
<evidence type="ECO:0000313" key="1">
    <source>
        <dbReference type="EMBL" id="MZI94714.1"/>
    </source>
</evidence>
<dbReference type="AlphaFoldDB" id="A0A7X4LMN6"/>
<comment type="caution">
    <text evidence="1">The sequence shown here is derived from an EMBL/GenBank/DDBJ whole genome shotgun (WGS) entry which is preliminary data.</text>
</comment>
<dbReference type="Proteomes" id="UP000462621">
    <property type="component" value="Unassembled WGS sequence"/>
</dbReference>
<proteinExistence type="predicted"/>
<accession>A0A7X4LMN6</accession>
<organism evidence="1 2">
    <name type="scientific">Vibrio eleionomae</name>
    <dbReference type="NCBI Taxonomy" id="2653505"/>
    <lineage>
        <taxon>Bacteria</taxon>
        <taxon>Pseudomonadati</taxon>
        <taxon>Pseudomonadota</taxon>
        <taxon>Gammaproteobacteria</taxon>
        <taxon>Vibrionales</taxon>
        <taxon>Vibrionaceae</taxon>
        <taxon>Vibrio</taxon>
    </lineage>
</organism>
<sequence>MFDAERHQPLLPLKARLEEVTNFLETDNIKTQVLGKIAKNYYFSGKGYYALSYKPFQIYC</sequence>
<evidence type="ECO:0000313" key="2">
    <source>
        <dbReference type="Proteomes" id="UP000462621"/>
    </source>
</evidence>
<dbReference type="EMBL" id="WEKT01000035">
    <property type="protein sequence ID" value="MZI94714.1"/>
    <property type="molecule type" value="Genomic_DNA"/>
</dbReference>
<name>A0A7X4LMN6_9VIBR</name>
<gene>
    <name evidence="1" type="ORF">F9817_16150</name>
</gene>
<reference evidence="1 2" key="1">
    <citation type="submission" date="2019-10" db="EMBL/GenBank/DDBJ databases">
        <title>Vibrio sp. nov. isolated from a shrimp pond.</title>
        <authorList>
            <person name="Gomez-Gil B."/>
            <person name="Enciso-Ibarra J."/>
            <person name="Enciso-Ibarra K."/>
            <person name="Bolan-Mejia C."/>
        </authorList>
    </citation>
    <scope>NUCLEOTIDE SEQUENCE [LARGE SCALE GENOMIC DNA]</scope>
    <source>
        <strain evidence="1 2">CAIM 722</strain>
    </source>
</reference>
<protein>
    <submittedName>
        <fullName evidence="1">Uncharacterized protein</fullName>
    </submittedName>
</protein>
<dbReference type="RefSeq" id="WP_161157192.1">
    <property type="nucleotide sequence ID" value="NZ_WEKT01000035.1"/>
</dbReference>